<dbReference type="AlphaFoldDB" id="A0A1H5SYG8"/>
<feature type="transmembrane region" description="Helical" evidence="5">
    <location>
        <begin position="338"/>
        <end position="353"/>
    </location>
</feature>
<feature type="transmembrane region" description="Helical" evidence="5">
    <location>
        <begin position="5"/>
        <end position="22"/>
    </location>
</feature>
<keyword evidence="4 5" id="KW-0472">Membrane</keyword>
<accession>A0A1H5SYG8</accession>
<keyword evidence="8" id="KW-1185">Reference proteome</keyword>
<dbReference type="RefSeq" id="WP_103895504.1">
    <property type="nucleotide sequence ID" value="NZ_FNUK01000004.1"/>
</dbReference>
<dbReference type="GO" id="GO:0016020">
    <property type="term" value="C:membrane"/>
    <property type="evidence" value="ECO:0007669"/>
    <property type="project" value="UniProtKB-SubCell"/>
</dbReference>
<evidence type="ECO:0000256" key="3">
    <source>
        <dbReference type="ARBA" id="ARBA00022989"/>
    </source>
</evidence>
<feature type="transmembrane region" description="Helical" evidence="5">
    <location>
        <begin position="152"/>
        <end position="172"/>
    </location>
</feature>
<feature type="transmembrane region" description="Helical" evidence="5">
    <location>
        <begin position="359"/>
        <end position="377"/>
    </location>
</feature>
<dbReference type="Pfam" id="PF04932">
    <property type="entry name" value="Wzy_C"/>
    <property type="match status" value="1"/>
</dbReference>
<evidence type="ECO:0000313" key="7">
    <source>
        <dbReference type="EMBL" id="SEF55504.1"/>
    </source>
</evidence>
<protein>
    <submittedName>
        <fullName evidence="7">O-antigen ligase</fullName>
    </submittedName>
</protein>
<evidence type="ECO:0000256" key="2">
    <source>
        <dbReference type="ARBA" id="ARBA00022692"/>
    </source>
</evidence>
<proteinExistence type="predicted"/>
<feature type="transmembrane region" description="Helical" evidence="5">
    <location>
        <begin position="57"/>
        <end position="76"/>
    </location>
</feature>
<dbReference type="PANTHER" id="PTHR37422">
    <property type="entry name" value="TEICHURONIC ACID BIOSYNTHESIS PROTEIN TUAE"/>
    <property type="match status" value="1"/>
</dbReference>
<feature type="transmembrane region" description="Helical" evidence="5">
    <location>
        <begin position="307"/>
        <end position="331"/>
    </location>
</feature>
<feature type="transmembrane region" description="Helical" evidence="5">
    <location>
        <begin position="82"/>
        <end position="103"/>
    </location>
</feature>
<gene>
    <name evidence="7" type="ORF">SAMN05660865_00495</name>
</gene>
<sequence>MFVKIYNVFLYVLCFLIPLFDYKLLKINFDKFIVIVMFIISFKYFNLKFLKNNKLLFNFLFIISFLLYCVFSILFVKNKYEAIKQLIDFMECFVLFYSIMLFADKRAIKISFLFFLSSIFLSLFYGLIQLIFRLSPYTQEGVIRVYSTYVNPNYWGAILNFVIFLPIVEMIYKRNIMLSRVILLLLILINLMFTLNRSSWIAFVLGLTFVFLNFNKKFWFVSLFYILILLMFPYTRSRLLSLLYINKWIDNSRLKLWKMALIIFKEYFWFGVGLGNYKDYYLDYIKKYPYLIVSKNYWSPHNSYLRVFAEMGVIGGIMLILIYLSLLYLVIKNNNNKIFYLSLLGAWIAYLFQNNFNSLIYVHRVNILIWIFTAFYLKYTREV</sequence>
<feature type="transmembrane region" description="Helical" evidence="5">
    <location>
        <begin position="256"/>
        <end position="277"/>
    </location>
</feature>
<name>A0A1H5SYG8_9CLOT</name>
<evidence type="ECO:0000259" key="6">
    <source>
        <dbReference type="Pfam" id="PF04932"/>
    </source>
</evidence>
<dbReference type="PANTHER" id="PTHR37422:SF13">
    <property type="entry name" value="LIPOPOLYSACCHARIDE BIOSYNTHESIS PROTEIN PA4999-RELATED"/>
    <property type="match status" value="1"/>
</dbReference>
<feature type="transmembrane region" description="Helical" evidence="5">
    <location>
        <begin position="184"/>
        <end position="212"/>
    </location>
</feature>
<evidence type="ECO:0000256" key="5">
    <source>
        <dbReference type="SAM" id="Phobius"/>
    </source>
</evidence>
<feature type="transmembrane region" description="Helical" evidence="5">
    <location>
        <begin position="28"/>
        <end position="45"/>
    </location>
</feature>
<evidence type="ECO:0000256" key="4">
    <source>
        <dbReference type="ARBA" id="ARBA00023136"/>
    </source>
</evidence>
<keyword evidence="3 5" id="KW-1133">Transmembrane helix</keyword>
<dbReference type="Proteomes" id="UP000242850">
    <property type="component" value="Unassembled WGS sequence"/>
</dbReference>
<keyword evidence="2 5" id="KW-0812">Transmembrane</keyword>
<evidence type="ECO:0000256" key="1">
    <source>
        <dbReference type="ARBA" id="ARBA00004141"/>
    </source>
</evidence>
<dbReference type="EMBL" id="FNUK01000004">
    <property type="protein sequence ID" value="SEF55504.1"/>
    <property type="molecule type" value="Genomic_DNA"/>
</dbReference>
<comment type="subcellular location">
    <subcellularLocation>
        <location evidence="1">Membrane</location>
        <topology evidence="1">Multi-pass membrane protein</topology>
    </subcellularLocation>
</comment>
<dbReference type="GO" id="GO:0016874">
    <property type="term" value="F:ligase activity"/>
    <property type="evidence" value="ECO:0007669"/>
    <property type="project" value="UniProtKB-KW"/>
</dbReference>
<evidence type="ECO:0000313" key="8">
    <source>
        <dbReference type="Proteomes" id="UP000242850"/>
    </source>
</evidence>
<feature type="domain" description="O-antigen ligase-related" evidence="6">
    <location>
        <begin position="183"/>
        <end position="320"/>
    </location>
</feature>
<organism evidence="7 8">
    <name type="scientific">Caloramator fervidus</name>
    <dbReference type="NCBI Taxonomy" id="29344"/>
    <lineage>
        <taxon>Bacteria</taxon>
        <taxon>Bacillati</taxon>
        <taxon>Bacillota</taxon>
        <taxon>Clostridia</taxon>
        <taxon>Eubacteriales</taxon>
        <taxon>Clostridiaceae</taxon>
        <taxon>Caloramator</taxon>
    </lineage>
</organism>
<feature type="transmembrane region" description="Helical" evidence="5">
    <location>
        <begin position="218"/>
        <end position="235"/>
    </location>
</feature>
<reference evidence="8" key="1">
    <citation type="submission" date="2016-10" db="EMBL/GenBank/DDBJ databases">
        <authorList>
            <person name="Varghese N."/>
            <person name="Submissions S."/>
        </authorList>
    </citation>
    <scope>NUCLEOTIDE SEQUENCE [LARGE SCALE GENOMIC DNA]</scope>
    <source>
        <strain evidence="8">DSM 5463</strain>
    </source>
</reference>
<feature type="transmembrane region" description="Helical" evidence="5">
    <location>
        <begin position="110"/>
        <end position="132"/>
    </location>
</feature>
<dbReference type="OrthoDB" id="9806320at2"/>
<keyword evidence="7" id="KW-0436">Ligase</keyword>
<dbReference type="InterPro" id="IPR051533">
    <property type="entry name" value="WaaL-like"/>
</dbReference>
<dbReference type="InterPro" id="IPR007016">
    <property type="entry name" value="O-antigen_ligase-rel_domated"/>
</dbReference>